<dbReference type="GO" id="GO:0010181">
    <property type="term" value="F:FMN binding"/>
    <property type="evidence" value="ECO:0007669"/>
    <property type="project" value="InterPro"/>
</dbReference>
<dbReference type="GO" id="GO:0005886">
    <property type="term" value="C:plasma membrane"/>
    <property type="evidence" value="ECO:0007669"/>
    <property type="project" value="InterPro"/>
</dbReference>
<reference evidence="8" key="1">
    <citation type="journal article" date="2020" name="mSystems">
        <title>Genome- and Community-Level Interaction Insights into Carbon Utilization and Element Cycling Functions of Hydrothermarchaeota in Hydrothermal Sediment.</title>
        <authorList>
            <person name="Zhou Z."/>
            <person name="Liu Y."/>
            <person name="Xu W."/>
            <person name="Pan J."/>
            <person name="Luo Z.H."/>
            <person name="Li M."/>
        </authorList>
    </citation>
    <scope>NUCLEOTIDE SEQUENCE [LARGE SCALE GENOMIC DNA]</scope>
    <source>
        <strain evidence="8">HyVt-357</strain>
    </source>
</reference>
<dbReference type="GO" id="GO:0022900">
    <property type="term" value="P:electron transport chain"/>
    <property type="evidence" value="ECO:0007669"/>
    <property type="project" value="InterPro"/>
</dbReference>
<feature type="region of interest" description="Disordered" evidence="6">
    <location>
        <begin position="60"/>
        <end position="87"/>
    </location>
</feature>
<dbReference type="InterPro" id="IPR010209">
    <property type="entry name" value="Ion_transpt_RnfG/RsxG"/>
</dbReference>
<accession>A0A831W1C5</accession>
<keyword evidence="2" id="KW-0597">Phosphoprotein</keyword>
<evidence type="ECO:0000256" key="1">
    <source>
        <dbReference type="ARBA" id="ARBA00022448"/>
    </source>
</evidence>
<dbReference type="EMBL" id="DRGY01000015">
    <property type="protein sequence ID" value="HEA51047.1"/>
    <property type="molecule type" value="Genomic_DNA"/>
</dbReference>
<evidence type="ECO:0000256" key="3">
    <source>
        <dbReference type="ARBA" id="ARBA00022630"/>
    </source>
</evidence>
<dbReference type="GO" id="GO:0009055">
    <property type="term" value="F:electron transfer activity"/>
    <property type="evidence" value="ECO:0007669"/>
    <property type="project" value="InterPro"/>
</dbReference>
<evidence type="ECO:0000256" key="6">
    <source>
        <dbReference type="SAM" id="MobiDB-lite"/>
    </source>
</evidence>
<dbReference type="PANTHER" id="PTHR36118">
    <property type="entry name" value="ION-TRANSLOCATING OXIDOREDUCTASE COMPLEX SUBUNIT G"/>
    <property type="match status" value="1"/>
</dbReference>
<dbReference type="AlphaFoldDB" id="A0A831W1C5"/>
<gene>
    <name evidence="8" type="ORF">ENI00_01735</name>
</gene>
<comment type="caution">
    <text evidence="8">The sequence shown here is derived from an EMBL/GenBank/DDBJ whole genome shotgun (WGS) entry which is preliminary data.</text>
</comment>
<keyword evidence="3" id="KW-0285">Flavoprotein</keyword>
<evidence type="ECO:0000259" key="7">
    <source>
        <dbReference type="Pfam" id="PF04205"/>
    </source>
</evidence>
<dbReference type="Proteomes" id="UP000885748">
    <property type="component" value="Unassembled WGS sequence"/>
</dbReference>
<sequence length="87" mass="9577">IKNFEGRSLGNPKPRQWSVKTNGGAFDQFTGATITPRAVVKAVERSLVYFRQNQQVIRAKMNKPPSGHGPVVIPGDRTNTSLNVEQS</sequence>
<feature type="non-terminal residue" evidence="8">
    <location>
        <position position="1"/>
    </location>
</feature>
<dbReference type="RefSeq" id="WP_304097917.1">
    <property type="nucleotide sequence ID" value="NZ_DRGY01000015.1"/>
</dbReference>
<feature type="compositionally biased region" description="Polar residues" evidence="6">
    <location>
        <begin position="77"/>
        <end position="87"/>
    </location>
</feature>
<feature type="region of interest" description="Disordered" evidence="6">
    <location>
        <begin position="1"/>
        <end position="25"/>
    </location>
</feature>
<protein>
    <submittedName>
        <fullName evidence="8">FMN-binding protein</fullName>
    </submittedName>
</protein>
<dbReference type="PANTHER" id="PTHR36118:SF1">
    <property type="entry name" value="ION-TRANSLOCATING OXIDOREDUCTASE COMPLEX SUBUNIT G"/>
    <property type="match status" value="1"/>
</dbReference>
<dbReference type="Pfam" id="PF04205">
    <property type="entry name" value="FMN_bind"/>
    <property type="match status" value="1"/>
</dbReference>
<dbReference type="InterPro" id="IPR007329">
    <property type="entry name" value="FMN-bd"/>
</dbReference>
<feature type="domain" description="FMN-binding" evidence="7">
    <location>
        <begin position="17"/>
        <end position="47"/>
    </location>
</feature>
<keyword evidence="4" id="KW-0288">FMN</keyword>
<name>A0A831W1C5_9GAMM</name>
<evidence type="ECO:0000313" key="8">
    <source>
        <dbReference type="EMBL" id="HEA51047.1"/>
    </source>
</evidence>
<evidence type="ECO:0000256" key="2">
    <source>
        <dbReference type="ARBA" id="ARBA00022553"/>
    </source>
</evidence>
<keyword evidence="1" id="KW-0813">Transport</keyword>
<evidence type="ECO:0000256" key="4">
    <source>
        <dbReference type="ARBA" id="ARBA00022643"/>
    </source>
</evidence>
<organism evidence="8">
    <name type="scientific">Marinobacter antarcticus</name>
    <dbReference type="NCBI Taxonomy" id="564117"/>
    <lineage>
        <taxon>Bacteria</taxon>
        <taxon>Pseudomonadati</taxon>
        <taxon>Pseudomonadota</taxon>
        <taxon>Gammaproteobacteria</taxon>
        <taxon>Pseudomonadales</taxon>
        <taxon>Marinobacteraceae</taxon>
        <taxon>Marinobacter</taxon>
    </lineage>
</organism>
<keyword evidence="5" id="KW-0249">Electron transport</keyword>
<evidence type="ECO:0000256" key="5">
    <source>
        <dbReference type="ARBA" id="ARBA00022982"/>
    </source>
</evidence>
<proteinExistence type="predicted"/>